<evidence type="ECO:0000313" key="2">
    <source>
        <dbReference type="EMBL" id="GIG41952.1"/>
    </source>
</evidence>
<keyword evidence="3" id="KW-1185">Reference proteome</keyword>
<dbReference type="PANTHER" id="PTHR34614">
    <property type="match status" value="1"/>
</dbReference>
<dbReference type="InterPro" id="IPR002559">
    <property type="entry name" value="Transposase_11"/>
</dbReference>
<dbReference type="NCBIfam" id="NF033559">
    <property type="entry name" value="transpos_IS1634"/>
    <property type="match status" value="1"/>
</dbReference>
<protein>
    <submittedName>
        <fullName evidence="2">IS1634 family transposase</fullName>
    </submittedName>
</protein>
<evidence type="ECO:0000259" key="1">
    <source>
        <dbReference type="Pfam" id="PF01609"/>
    </source>
</evidence>
<comment type="caution">
    <text evidence="2">The sequence shown here is derived from an EMBL/GenBank/DDBJ whole genome shotgun (WGS) entry which is preliminary data.</text>
</comment>
<dbReference type="RefSeq" id="WP_203676590.1">
    <property type="nucleotide sequence ID" value="NZ_BONP01000058.1"/>
</dbReference>
<dbReference type="InterPro" id="IPR012337">
    <property type="entry name" value="RNaseH-like_sf"/>
</dbReference>
<sequence length="513" mass="56062">MSGFIRKVKTASGATAVQIVEKRSGVRRIVEHVGSAHDDLELAVLVQVARERLFAGQQVLDLGLDLPRAGDVPAGTDRSGQAVVTATASQVLWQVLTEAYARLGFEALGDDAFAAMVLARCVEPASKLATIEILNDLGVRAPHRNTLSASLKRATARDYRDTLAKAARAYSLASAGTSALILYDVTTLHFENGEEDDLRRVGMSKEHRVDPQIQVGLLVDPGGFPLEMHVFEGNKAETTTLIPVLSAFSERHDVSDLVVVADAGMLSAGNLNAIEDAGFGFIVGSRITKAPYDLAEHFARHGNYFTDGQVLESTRQMGTGTAARSRRVVYQWKFKREQHDNRAINAMVTKAENVADGSRPMRRDRFVKITDATKGVDWALVERARQLAGLKGYVTNLPTTTMDGAAVIAAYHDLWKVEQSFRMTKSDLRARPVFHHQRDAIEAHLTVVFAALAVARHLQDATDTTIKKLVRTLRPLRTVTIAIGPHTLTAEPQINPEARKILDRLPPINGPGH</sequence>
<proteinExistence type="predicted"/>
<feature type="domain" description="Transposase IS4-like" evidence="1">
    <location>
        <begin position="181"/>
        <end position="452"/>
    </location>
</feature>
<dbReference type="Pfam" id="PF01609">
    <property type="entry name" value="DDE_Tnp_1"/>
    <property type="match status" value="1"/>
</dbReference>
<accession>A0ABQ4DRH0</accession>
<dbReference type="InterPro" id="IPR047654">
    <property type="entry name" value="IS1634_transpos"/>
</dbReference>
<reference evidence="2 3" key="1">
    <citation type="submission" date="2021-01" db="EMBL/GenBank/DDBJ databases">
        <title>Whole genome shotgun sequence of Cellulomonas phragmiteti NBRC 110785.</title>
        <authorList>
            <person name="Komaki H."/>
            <person name="Tamura T."/>
        </authorList>
    </citation>
    <scope>NUCLEOTIDE SEQUENCE [LARGE SCALE GENOMIC DNA]</scope>
    <source>
        <strain evidence="2 3">NBRC 110785</strain>
    </source>
</reference>
<organism evidence="2 3">
    <name type="scientific">Cellulomonas phragmiteti</name>
    <dbReference type="NCBI Taxonomy" id="478780"/>
    <lineage>
        <taxon>Bacteria</taxon>
        <taxon>Bacillati</taxon>
        <taxon>Actinomycetota</taxon>
        <taxon>Actinomycetes</taxon>
        <taxon>Micrococcales</taxon>
        <taxon>Cellulomonadaceae</taxon>
        <taxon>Cellulomonas</taxon>
    </lineage>
</organism>
<dbReference type="SUPFAM" id="SSF53098">
    <property type="entry name" value="Ribonuclease H-like"/>
    <property type="match status" value="1"/>
</dbReference>
<evidence type="ECO:0000313" key="3">
    <source>
        <dbReference type="Proteomes" id="UP000614741"/>
    </source>
</evidence>
<dbReference type="PANTHER" id="PTHR34614:SF2">
    <property type="entry name" value="TRANSPOSASE IS4-LIKE DOMAIN-CONTAINING PROTEIN"/>
    <property type="match status" value="1"/>
</dbReference>
<dbReference type="Proteomes" id="UP000614741">
    <property type="component" value="Unassembled WGS sequence"/>
</dbReference>
<gene>
    <name evidence="2" type="ORF">Cph01nite_37140</name>
</gene>
<name>A0ABQ4DRH0_9CELL</name>
<dbReference type="EMBL" id="BONP01000058">
    <property type="protein sequence ID" value="GIG41952.1"/>
    <property type="molecule type" value="Genomic_DNA"/>
</dbReference>